<dbReference type="SUPFAM" id="SSF51110">
    <property type="entry name" value="alpha-D-mannose-specific plant lectins"/>
    <property type="match status" value="2"/>
</dbReference>
<dbReference type="GO" id="GO:0004674">
    <property type="term" value="F:protein serine/threonine kinase activity"/>
    <property type="evidence" value="ECO:0007669"/>
    <property type="project" value="UniProtKB-KW"/>
</dbReference>
<comment type="caution">
    <text evidence="20">Lacks conserved residue(s) required for the propagation of feature annotation.</text>
</comment>
<dbReference type="PANTHER" id="PTHR27002">
    <property type="entry name" value="RECEPTOR-LIKE SERINE/THREONINE-PROTEIN KINASE SD1-8"/>
    <property type="match status" value="1"/>
</dbReference>
<keyword evidence="4" id="KW-0723">Serine/threonine-protein kinase</keyword>
<comment type="caution">
    <text evidence="28">The sequence shown here is derived from an EMBL/GenBank/DDBJ whole genome shotgun (WGS) entry which is preliminary data.</text>
</comment>
<feature type="chain" id="PRO_5013383739" description="non-specific serine/threonine protein kinase" evidence="23">
    <location>
        <begin position="29"/>
        <end position="1764"/>
    </location>
</feature>
<dbReference type="InterPro" id="IPR000742">
    <property type="entry name" value="EGF"/>
</dbReference>
<keyword evidence="10 21" id="KW-0547">Nucleotide-binding</keyword>
<dbReference type="InterPro" id="IPR003609">
    <property type="entry name" value="Pan_app"/>
</dbReference>
<evidence type="ECO:0000256" key="6">
    <source>
        <dbReference type="ARBA" id="ARBA00022679"/>
    </source>
</evidence>
<feature type="domain" description="Protein kinase" evidence="24">
    <location>
        <begin position="538"/>
        <end position="823"/>
    </location>
</feature>
<dbReference type="CDD" id="cd00028">
    <property type="entry name" value="B_lectin"/>
    <property type="match status" value="2"/>
</dbReference>
<feature type="domain" description="Bulb-type lectin" evidence="26">
    <location>
        <begin position="29"/>
        <end position="149"/>
    </location>
</feature>
<keyword evidence="15" id="KW-1015">Disulfide bond</keyword>
<dbReference type="SMART" id="SM00220">
    <property type="entry name" value="S_TKc"/>
    <property type="match status" value="2"/>
</dbReference>
<comment type="catalytic activity">
    <reaction evidence="18">
        <text>L-threonyl-[protein] + ATP = O-phospho-L-threonyl-[protein] + ADP + H(+)</text>
        <dbReference type="Rhea" id="RHEA:46608"/>
        <dbReference type="Rhea" id="RHEA-COMP:11060"/>
        <dbReference type="Rhea" id="RHEA-COMP:11605"/>
        <dbReference type="ChEBI" id="CHEBI:15378"/>
        <dbReference type="ChEBI" id="CHEBI:30013"/>
        <dbReference type="ChEBI" id="CHEBI:30616"/>
        <dbReference type="ChEBI" id="CHEBI:61977"/>
        <dbReference type="ChEBI" id="CHEBI:456216"/>
        <dbReference type="EC" id="2.7.11.1"/>
    </reaction>
</comment>
<evidence type="ECO:0000256" key="15">
    <source>
        <dbReference type="ARBA" id="ARBA00023157"/>
    </source>
</evidence>
<dbReference type="PANTHER" id="PTHR27002:SF932">
    <property type="entry name" value="RECEPTOR-LIKE SERINE_THREONINE-PROTEIN KINASE"/>
    <property type="match status" value="1"/>
</dbReference>
<dbReference type="OrthoDB" id="785331at2759"/>
<dbReference type="SUPFAM" id="SSF56672">
    <property type="entry name" value="DNA/RNA polymerases"/>
    <property type="match status" value="1"/>
</dbReference>
<evidence type="ECO:0000256" key="20">
    <source>
        <dbReference type="PROSITE-ProRule" id="PRU00076"/>
    </source>
</evidence>
<evidence type="ECO:0000256" key="4">
    <source>
        <dbReference type="ARBA" id="ARBA00022527"/>
    </source>
</evidence>
<evidence type="ECO:0000256" key="7">
    <source>
        <dbReference type="ARBA" id="ARBA00022692"/>
    </source>
</evidence>
<evidence type="ECO:0000259" key="26">
    <source>
        <dbReference type="PROSITE" id="PS50927"/>
    </source>
</evidence>
<evidence type="ECO:0000256" key="14">
    <source>
        <dbReference type="ARBA" id="ARBA00023136"/>
    </source>
</evidence>
<reference evidence="29" key="1">
    <citation type="submission" date="2016-04" db="EMBL/GenBank/DDBJ databases">
        <title>Cephalotus genome sequencing.</title>
        <authorList>
            <person name="Fukushima K."/>
            <person name="Hasebe M."/>
            <person name="Fang X."/>
        </authorList>
    </citation>
    <scope>NUCLEOTIDE SEQUENCE [LARGE SCALE GENOMIC DNA]</scope>
    <source>
        <strain evidence="29">cv. St1</strain>
    </source>
</reference>
<evidence type="ECO:0000256" key="2">
    <source>
        <dbReference type="ARBA" id="ARBA00012513"/>
    </source>
</evidence>
<dbReference type="FunFam" id="3.30.200.20:FF:000195">
    <property type="entry name" value="G-type lectin S-receptor-like serine/threonine-protein kinase"/>
    <property type="match status" value="1"/>
</dbReference>
<dbReference type="PROSITE" id="PS50026">
    <property type="entry name" value="EGF_3"/>
    <property type="match status" value="1"/>
</dbReference>
<dbReference type="InterPro" id="IPR017441">
    <property type="entry name" value="Protein_kinase_ATP_BS"/>
</dbReference>
<dbReference type="InterPro" id="IPR043128">
    <property type="entry name" value="Rev_trsase/Diguanyl_cyclase"/>
</dbReference>
<keyword evidence="6" id="KW-0808">Transferase</keyword>
<feature type="domain" description="Protein kinase" evidence="24">
    <location>
        <begin position="1447"/>
        <end position="1732"/>
    </location>
</feature>
<dbReference type="InterPro" id="IPR001480">
    <property type="entry name" value="Bulb-type_lectin_dom"/>
</dbReference>
<evidence type="ECO:0000256" key="13">
    <source>
        <dbReference type="ARBA" id="ARBA00022989"/>
    </source>
</evidence>
<keyword evidence="16" id="KW-0675">Receptor</keyword>
<dbReference type="EC" id="2.7.11.1" evidence="2"/>
<feature type="domain" description="Apple" evidence="27">
    <location>
        <begin position="1286"/>
        <end position="1367"/>
    </location>
</feature>
<dbReference type="FunCoup" id="A0A1Q3BHR2">
    <property type="interactions" value="411"/>
</dbReference>
<feature type="signal peptide" evidence="23">
    <location>
        <begin position="1"/>
        <end position="28"/>
    </location>
</feature>
<evidence type="ECO:0000256" key="21">
    <source>
        <dbReference type="PROSITE-ProRule" id="PRU10141"/>
    </source>
</evidence>
<dbReference type="Pfam" id="PF11883">
    <property type="entry name" value="DUF3403"/>
    <property type="match status" value="1"/>
</dbReference>
<evidence type="ECO:0000313" key="29">
    <source>
        <dbReference type="Proteomes" id="UP000187406"/>
    </source>
</evidence>
<evidence type="ECO:0000259" key="24">
    <source>
        <dbReference type="PROSITE" id="PS50011"/>
    </source>
</evidence>
<dbReference type="InterPro" id="IPR001245">
    <property type="entry name" value="Ser-Thr/Tyr_kinase_cat_dom"/>
</dbReference>
<evidence type="ECO:0000256" key="5">
    <source>
        <dbReference type="ARBA" id="ARBA00022536"/>
    </source>
</evidence>
<dbReference type="FunFam" id="2.90.10.10:FF:000001">
    <property type="entry name" value="G-type lectin S-receptor-like serine/threonine-protein kinase"/>
    <property type="match status" value="1"/>
</dbReference>
<keyword evidence="9" id="KW-0430">Lectin</keyword>
<evidence type="ECO:0000256" key="12">
    <source>
        <dbReference type="ARBA" id="ARBA00022840"/>
    </source>
</evidence>
<evidence type="ECO:0000256" key="18">
    <source>
        <dbReference type="ARBA" id="ARBA00047899"/>
    </source>
</evidence>
<dbReference type="InterPro" id="IPR036426">
    <property type="entry name" value="Bulb-type_lectin_dom_sf"/>
</dbReference>
<dbReference type="InterPro" id="IPR043502">
    <property type="entry name" value="DNA/RNA_pol_sf"/>
</dbReference>
<dbReference type="Pfam" id="PF07714">
    <property type="entry name" value="PK_Tyr_Ser-Thr"/>
    <property type="match status" value="2"/>
</dbReference>
<dbReference type="Proteomes" id="UP000187406">
    <property type="component" value="Unassembled WGS sequence"/>
</dbReference>
<dbReference type="Gene3D" id="2.90.10.10">
    <property type="entry name" value="Bulb-type lectin domain"/>
    <property type="match status" value="1"/>
</dbReference>
<organism evidence="28 29">
    <name type="scientific">Cephalotus follicularis</name>
    <name type="common">Albany pitcher plant</name>
    <dbReference type="NCBI Taxonomy" id="3775"/>
    <lineage>
        <taxon>Eukaryota</taxon>
        <taxon>Viridiplantae</taxon>
        <taxon>Streptophyta</taxon>
        <taxon>Embryophyta</taxon>
        <taxon>Tracheophyta</taxon>
        <taxon>Spermatophyta</taxon>
        <taxon>Magnoliopsida</taxon>
        <taxon>eudicotyledons</taxon>
        <taxon>Gunneridae</taxon>
        <taxon>Pentapetalae</taxon>
        <taxon>rosids</taxon>
        <taxon>fabids</taxon>
        <taxon>Oxalidales</taxon>
        <taxon>Cephalotaceae</taxon>
        <taxon>Cephalotus</taxon>
    </lineage>
</organism>
<dbReference type="GO" id="GO:0005524">
    <property type="term" value="F:ATP binding"/>
    <property type="evidence" value="ECO:0007669"/>
    <property type="project" value="UniProtKB-UniRule"/>
</dbReference>
<dbReference type="FunFam" id="2.90.10.30:FF:000003">
    <property type="entry name" value="Os04g0303100 protein"/>
    <property type="match status" value="2"/>
</dbReference>
<dbReference type="FunFam" id="1.10.510.10:FF:000060">
    <property type="entry name" value="G-type lectin S-receptor-like serine/threonine-protein kinase"/>
    <property type="match status" value="1"/>
</dbReference>
<evidence type="ECO:0000256" key="16">
    <source>
        <dbReference type="ARBA" id="ARBA00023170"/>
    </source>
</evidence>
<name>A0A1Q3BHR2_CEPFO</name>
<dbReference type="SMART" id="SM00108">
    <property type="entry name" value="B_lectin"/>
    <property type="match status" value="2"/>
</dbReference>
<dbReference type="EMBL" id="BDDD01000548">
    <property type="protein sequence ID" value="GAV67414.1"/>
    <property type="molecule type" value="Genomic_DNA"/>
</dbReference>
<dbReference type="CDD" id="cd01098">
    <property type="entry name" value="PAN_AP_plant"/>
    <property type="match status" value="2"/>
</dbReference>
<dbReference type="Gene3D" id="2.90.10.30">
    <property type="match status" value="1"/>
</dbReference>
<sequence>MDFNCKNPISVVLFSLLFTFSLVHFCHAVNTITEGQTIKDGESLLSTDENFVLGFFSPGNSTLRYVGIWYKISVQSIIWVANRNSPISDKSGILTLGNDGNLMVLDGNRHIVWSSNASVASNNTTAILMDTGNLILSSNDNIGDIGNSYWQSFNHPTDSYLPGMKIRVNSAMGENHVFRSWKSANDPSPGNFTIGVDPHGAPQIVIWDGPNRRWRSGQWNGLIFTGVPNMTASTNYLYGFKLSSHEADGSAYFTYVPSNASDLMRFYIRSDGREEKLVWNDGERDWDLMQSQPANDCELYNYCGDFGVCTATESIKCGCMDGFDPRYPQEWSRGNWSGGCVRRTRLQCQRNTSVAGENGGQDGFKSLTSLKLPDFADSVSLGTTDACKQMCLNNCSCNAYANVNGIGCLIWTEDLIDVQRFDNGGNLLFLRLAHSELGDKSVLSTPVIIVIVVGGVVFLVLIIWLFWRFKAKLRVFQTSSSYSGLRKSEIQVYDISNSREYSTDLSGPTELVLEGSQVNGQEFPLFSFSLVAAATNNFSEENKLGQGGFGPVYKGKLPGGQEIAVKRLSRVSGQGLEEFKNEIILIAKLQHRNLVRILGCCIQGEERLLVYEYMPNKSLDCFLFDSTKQAVLDWRKRFAIIEGVARGLIYLHRDSRLRIIHRDLKVSNILLDEDMNPKISDFGMARIFGGNQNEANTNRVVGTYGYMSPEYAMEGLFSFKSDVYSFGVLLLEIICGRKNTSFRSSDHSSLVGYAWHLWSEGTPTELIHPSIQDLRYQNEVLRCIHVAMLCVQDSPTSRPSMEKVILYLESETASLPLPKQPTFTSMRNSIDTDIFSEGQEIESSNVLTVTMVVGRHPHVKDLEETFEVLRRYNMKLNPSKCTFGVTSGKFLGFMVSSRGIEANPEKISTIQGMKPPQTIRDVQRLNGKIAALSRFVSKSAEKCLPFFKILRDPKGFSWHHCYTILFLTIFPTIAISTDTITATQSLTNNQTLVSSNEVFELGFFSQGNSGAWYVGVWYKKIPNITYVWVANRDKPLTNSSGIFKISNQSIVILDQVENLVWSSNKTEAANPVVQLLDTGNLVIREEDNNDSYLWQSFDYPTDTLLPDMKLGWDLGKGLDRYLSSWRSLDDPSTGDYSFKLDFHGSPELFLWKQQQIEYRSGPWNGQRFSGVPEMRPEDNLSFSFVTNQDEVYYSYEVSSESLISRLSVSPSGMLLRSTWVEDNWNLFWYSPKDQCDNYRECGPFGICDPNASPVCQCTYGFEPKNIQAWILRDGSNGCVRKTNLECTGDKFYLLQNIKLPETTTSFVDQNMSHKECEAFCLRNCSCSAYASSDINNGGTGCVVWFGELLDMRRYAEGYGQNLNVRLAASDLGDGGRIVLPLIMSIAIGTCILLLALCAYFVWKRKKALPSKYEGKTERKEYSSESKPDEVDLPLFDFDTIVTATDNFSDENKLGQGGFGIVYKGKLVEGQYIAVKRLSRNSGQGTEEFMNELRLIARLQHRNLVRLLGCCIEVDEKMLIYEYMENRSLDSILFNETKRSSLDWSKRFEIICGIARGILYLHQDSRLRIVHRDLKASNVLLDAAMDPKISDFGMARIFGADQIEANTNRVVGTYGYMSPEYAMEGLFSIKSDVYSFGVLILEIITGRRNSGYYPDGPSSNLVGHIWDLWREGNLKDIIDSSMGGSYPANEVLRCIQIGLLCVQEQATDRPTMSAVVSMLGNDTCLPSPIQPAFIGKRSYTNGDNTWSSEGTTSVNEVTVSMVLGR</sequence>
<feature type="domain" description="Bulb-type lectin" evidence="26">
    <location>
        <begin position="977"/>
        <end position="1096"/>
    </location>
</feature>
<evidence type="ECO:0000256" key="8">
    <source>
        <dbReference type="ARBA" id="ARBA00022729"/>
    </source>
</evidence>
<dbReference type="InterPro" id="IPR000858">
    <property type="entry name" value="S_locus_glycoprot_dom"/>
</dbReference>
<comment type="catalytic activity">
    <reaction evidence="19">
        <text>L-seryl-[protein] + ATP = O-phospho-L-seryl-[protein] + ADP + H(+)</text>
        <dbReference type="Rhea" id="RHEA:17989"/>
        <dbReference type="Rhea" id="RHEA-COMP:9863"/>
        <dbReference type="Rhea" id="RHEA-COMP:11604"/>
        <dbReference type="ChEBI" id="CHEBI:15378"/>
        <dbReference type="ChEBI" id="CHEBI:29999"/>
        <dbReference type="ChEBI" id="CHEBI:30616"/>
        <dbReference type="ChEBI" id="CHEBI:83421"/>
        <dbReference type="ChEBI" id="CHEBI:456216"/>
        <dbReference type="EC" id="2.7.11.1"/>
    </reaction>
</comment>
<evidence type="ECO:0000256" key="10">
    <source>
        <dbReference type="ARBA" id="ARBA00022741"/>
    </source>
</evidence>
<dbReference type="Pfam" id="PF01453">
    <property type="entry name" value="B_lectin"/>
    <property type="match status" value="2"/>
</dbReference>
<dbReference type="PROSITE" id="PS50011">
    <property type="entry name" value="PROTEIN_KINASE_DOM"/>
    <property type="match status" value="2"/>
</dbReference>
<evidence type="ECO:0000256" key="11">
    <source>
        <dbReference type="ARBA" id="ARBA00022777"/>
    </source>
</evidence>
<evidence type="ECO:0000259" key="27">
    <source>
        <dbReference type="PROSITE" id="PS50948"/>
    </source>
</evidence>
<evidence type="ECO:0000256" key="19">
    <source>
        <dbReference type="ARBA" id="ARBA00048679"/>
    </source>
</evidence>
<comment type="subcellular location">
    <subcellularLocation>
        <location evidence="1">Cell membrane</location>
        <topology evidence="1">Single-pass type I membrane protein</topology>
    </subcellularLocation>
</comment>
<proteinExistence type="predicted"/>
<dbReference type="CDD" id="cd14066">
    <property type="entry name" value="STKc_IRAK"/>
    <property type="match status" value="2"/>
</dbReference>
<evidence type="ECO:0000313" key="28">
    <source>
        <dbReference type="EMBL" id="GAV67414.1"/>
    </source>
</evidence>
<keyword evidence="5 20" id="KW-0245">EGF-like domain</keyword>
<evidence type="ECO:0000256" key="17">
    <source>
        <dbReference type="ARBA" id="ARBA00023180"/>
    </source>
</evidence>
<dbReference type="STRING" id="3775.A0A1Q3BHR2"/>
<keyword evidence="11 28" id="KW-0418">Kinase</keyword>
<keyword evidence="29" id="KW-1185">Reference proteome</keyword>
<keyword evidence="14 22" id="KW-0472">Membrane</keyword>
<dbReference type="PROSITE" id="PS00108">
    <property type="entry name" value="PROTEIN_KINASE_ST"/>
    <property type="match status" value="2"/>
</dbReference>
<dbReference type="PROSITE" id="PS00107">
    <property type="entry name" value="PROTEIN_KINASE_ATP"/>
    <property type="match status" value="1"/>
</dbReference>
<evidence type="ECO:0000256" key="22">
    <source>
        <dbReference type="SAM" id="Phobius"/>
    </source>
</evidence>
<dbReference type="SMART" id="SM00473">
    <property type="entry name" value="PAN_AP"/>
    <property type="match status" value="2"/>
</dbReference>
<dbReference type="PROSITE" id="PS50948">
    <property type="entry name" value="PAN"/>
    <property type="match status" value="2"/>
</dbReference>
<keyword evidence="13 22" id="KW-1133">Transmembrane helix</keyword>
<dbReference type="InterPro" id="IPR011009">
    <property type="entry name" value="Kinase-like_dom_sf"/>
</dbReference>
<evidence type="ECO:0000256" key="3">
    <source>
        <dbReference type="ARBA" id="ARBA00022475"/>
    </source>
</evidence>
<keyword evidence="7 22" id="KW-0812">Transmembrane</keyword>
<dbReference type="GO" id="GO:0030246">
    <property type="term" value="F:carbohydrate binding"/>
    <property type="evidence" value="ECO:0007669"/>
    <property type="project" value="UniProtKB-KW"/>
</dbReference>
<dbReference type="Gene3D" id="1.10.510.10">
    <property type="entry name" value="Transferase(Phosphotransferase) domain 1"/>
    <property type="match status" value="2"/>
</dbReference>
<feature type="binding site" evidence="21">
    <location>
        <position position="1475"/>
    </location>
    <ligand>
        <name>ATP</name>
        <dbReference type="ChEBI" id="CHEBI:30616"/>
    </ligand>
</feature>
<feature type="domain" description="EGF-like" evidence="25">
    <location>
        <begin position="293"/>
        <end position="329"/>
    </location>
</feature>
<dbReference type="GO" id="GO:0005886">
    <property type="term" value="C:plasma membrane"/>
    <property type="evidence" value="ECO:0007669"/>
    <property type="project" value="UniProtKB-SubCell"/>
</dbReference>
<keyword evidence="3" id="KW-1003">Cell membrane</keyword>
<gene>
    <name evidence="28" type="ORF">CFOL_v3_10920</name>
</gene>
<feature type="domain" description="Apple" evidence="27">
    <location>
        <begin position="348"/>
        <end position="433"/>
    </location>
</feature>
<dbReference type="InterPro" id="IPR000719">
    <property type="entry name" value="Prot_kinase_dom"/>
</dbReference>
<feature type="transmembrane region" description="Helical" evidence="22">
    <location>
        <begin position="447"/>
        <end position="467"/>
    </location>
</feature>
<evidence type="ECO:0000259" key="25">
    <source>
        <dbReference type="PROSITE" id="PS50026"/>
    </source>
</evidence>
<feature type="transmembrane region" description="Helical" evidence="22">
    <location>
        <begin position="1377"/>
        <end position="1402"/>
    </location>
</feature>
<dbReference type="GO" id="GO:0048544">
    <property type="term" value="P:recognition of pollen"/>
    <property type="evidence" value="ECO:0007669"/>
    <property type="project" value="InterPro"/>
</dbReference>
<dbReference type="FunFam" id="2.90.10.10:FF:000005">
    <property type="entry name" value="G-type lectin S-receptor-like serine/threonine-protein kinase"/>
    <property type="match status" value="1"/>
</dbReference>
<keyword evidence="8 23" id="KW-0732">Signal</keyword>
<dbReference type="InterPro" id="IPR008271">
    <property type="entry name" value="Ser/Thr_kinase_AS"/>
</dbReference>
<evidence type="ECO:0000256" key="1">
    <source>
        <dbReference type="ARBA" id="ARBA00004251"/>
    </source>
</evidence>
<keyword evidence="12 21" id="KW-0067">ATP-binding</keyword>
<dbReference type="FunFam" id="3.30.200.20:FF:000330">
    <property type="entry name" value="G-type lectin S-receptor-like serine/threonine-protein kinase At4g03230"/>
    <property type="match status" value="1"/>
</dbReference>
<keyword evidence="17" id="KW-0325">Glycoprotein</keyword>
<evidence type="ECO:0000256" key="9">
    <source>
        <dbReference type="ARBA" id="ARBA00022734"/>
    </source>
</evidence>
<dbReference type="Pfam" id="PF00954">
    <property type="entry name" value="S_locus_glycop"/>
    <property type="match status" value="2"/>
</dbReference>
<accession>A0A1Q3BHR2</accession>
<dbReference type="FunFam" id="1.10.510.10:FF:000467">
    <property type="entry name" value="Liguleless narrow1"/>
    <property type="match status" value="1"/>
</dbReference>
<dbReference type="InterPro" id="IPR021820">
    <property type="entry name" value="S-locus_recpt_kinase_C"/>
</dbReference>
<dbReference type="Pfam" id="PF08276">
    <property type="entry name" value="PAN_2"/>
    <property type="match status" value="2"/>
</dbReference>
<dbReference type="InParanoid" id="A0A1Q3BHR2"/>
<dbReference type="Gene3D" id="3.30.70.270">
    <property type="match status" value="2"/>
</dbReference>
<dbReference type="Gene3D" id="3.30.200.20">
    <property type="entry name" value="Phosphorylase Kinase, domain 1"/>
    <property type="match status" value="2"/>
</dbReference>
<protein>
    <recommendedName>
        <fullName evidence="2">non-specific serine/threonine protein kinase</fullName>
        <ecNumber evidence="2">2.7.11.1</ecNumber>
    </recommendedName>
</protein>
<dbReference type="PROSITE" id="PS50927">
    <property type="entry name" value="BULB_LECTIN"/>
    <property type="match status" value="2"/>
</dbReference>
<evidence type="ECO:0000256" key="23">
    <source>
        <dbReference type="SAM" id="SignalP"/>
    </source>
</evidence>
<dbReference type="SUPFAM" id="SSF56112">
    <property type="entry name" value="Protein kinase-like (PK-like)"/>
    <property type="match status" value="2"/>
</dbReference>